<dbReference type="GO" id="GO:0007166">
    <property type="term" value="P:cell surface receptor signaling pathway"/>
    <property type="evidence" value="ECO:0007669"/>
    <property type="project" value="TreeGrafter"/>
</dbReference>
<keyword evidence="1 3" id="KW-0732">Signal</keyword>
<reference evidence="5" key="2">
    <citation type="submission" date="2025-09" db="UniProtKB">
        <authorList>
            <consortium name="Ensembl"/>
        </authorList>
    </citation>
    <scope>IDENTIFICATION</scope>
</reference>
<dbReference type="InterPro" id="IPR003599">
    <property type="entry name" value="Ig_sub"/>
</dbReference>
<reference evidence="5" key="1">
    <citation type="submission" date="2025-08" db="UniProtKB">
        <authorList>
            <consortium name="Ensembl"/>
        </authorList>
    </citation>
    <scope>IDENTIFICATION</scope>
</reference>
<dbReference type="InterPro" id="IPR036179">
    <property type="entry name" value="Ig-like_dom_sf"/>
</dbReference>
<evidence type="ECO:0000313" key="5">
    <source>
        <dbReference type="Ensembl" id="ENSFHEP00000027057.1"/>
    </source>
</evidence>
<keyword evidence="6" id="KW-1185">Reference proteome</keyword>
<sequence length="142" mass="16305">MRWLQVLVLLIHYLLYCRSSLSDQVHQTPFYIQANPGETVEISCSHSIQNYDRILWYRRSQDTQLHFLGYMLQSLGNPEPAANVTMKGSANKDKTCTLIIKELRVNSSAVYFCAASYHSAAYHCCSVQKPPCMLPMHLYDLL</sequence>
<dbReference type="Proteomes" id="UP000265000">
    <property type="component" value="Unplaced"/>
</dbReference>
<evidence type="ECO:0000256" key="1">
    <source>
        <dbReference type="ARBA" id="ARBA00022729"/>
    </source>
</evidence>
<evidence type="ECO:0000313" key="6">
    <source>
        <dbReference type="Proteomes" id="UP000265000"/>
    </source>
</evidence>
<dbReference type="Gene3D" id="2.60.40.10">
    <property type="entry name" value="Immunoglobulins"/>
    <property type="match status" value="1"/>
</dbReference>
<proteinExistence type="predicted"/>
<dbReference type="PROSITE" id="PS50835">
    <property type="entry name" value="IG_LIKE"/>
    <property type="match status" value="1"/>
</dbReference>
<dbReference type="Ensembl" id="ENSFHET00000001119.1">
    <property type="protein sequence ID" value="ENSFHEP00000027057.1"/>
    <property type="gene ID" value="ENSFHEG00000010279.1"/>
</dbReference>
<dbReference type="CDD" id="cd00099">
    <property type="entry name" value="IgV"/>
    <property type="match status" value="1"/>
</dbReference>
<dbReference type="Pfam" id="PF07686">
    <property type="entry name" value="V-set"/>
    <property type="match status" value="1"/>
</dbReference>
<dbReference type="SMART" id="SM00409">
    <property type="entry name" value="IG"/>
    <property type="match status" value="1"/>
</dbReference>
<accession>A0A3Q2QKA7</accession>
<dbReference type="GeneTree" id="ENSGT00940000166007"/>
<dbReference type="PANTHER" id="PTHR23268">
    <property type="entry name" value="T-CELL RECEPTOR BETA CHAIN"/>
    <property type="match status" value="1"/>
</dbReference>
<dbReference type="PANTHER" id="PTHR23268:SF102">
    <property type="entry name" value="IMMUNOGLOBULIN V-SET DOMAIN-CONTAINING PROTEIN"/>
    <property type="match status" value="1"/>
</dbReference>
<evidence type="ECO:0000256" key="2">
    <source>
        <dbReference type="ARBA" id="ARBA00022859"/>
    </source>
</evidence>
<feature type="chain" id="PRO_5045428933" description="Ig-like domain-containing protein" evidence="3">
    <location>
        <begin position="20"/>
        <end position="142"/>
    </location>
</feature>
<dbReference type="GO" id="GO:0002376">
    <property type="term" value="P:immune system process"/>
    <property type="evidence" value="ECO:0007669"/>
    <property type="project" value="UniProtKB-KW"/>
</dbReference>
<dbReference type="InterPro" id="IPR013783">
    <property type="entry name" value="Ig-like_fold"/>
</dbReference>
<name>A0A3Q2QKA7_FUNHE</name>
<evidence type="ECO:0000259" key="4">
    <source>
        <dbReference type="PROSITE" id="PS50835"/>
    </source>
</evidence>
<feature type="domain" description="Ig-like" evidence="4">
    <location>
        <begin position="23"/>
        <end position="116"/>
    </location>
</feature>
<dbReference type="InterPro" id="IPR050413">
    <property type="entry name" value="TCR_beta_variable"/>
</dbReference>
<protein>
    <recommendedName>
        <fullName evidence="4">Ig-like domain-containing protein</fullName>
    </recommendedName>
</protein>
<dbReference type="SUPFAM" id="SSF48726">
    <property type="entry name" value="Immunoglobulin"/>
    <property type="match status" value="1"/>
</dbReference>
<dbReference type="InterPro" id="IPR007110">
    <property type="entry name" value="Ig-like_dom"/>
</dbReference>
<organism evidence="5 6">
    <name type="scientific">Fundulus heteroclitus</name>
    <name type="common">Killifish</name>
    <name type="synonym">Mummichog</name>
    <dbReference type="NCBI Taxonomy" id="8078"/>
    <lineage>
        <taxon>Eukaryota</taxon>
        <taxon>Metazoa</taxon>
        <taxon>Chordata</taxon>
        <taxon>Craniata</taxon>
        <taxon>Vertebrata</taxon>
        <taxon>Euteleostomi</taxon>
        <taxon>Actinopterygii</taxon>
        <taxon>Neopterygii</taxon>
        <taxon>Teleostei</taxon>
        <taxon>Neoteleostei</taxon>
        <taxon>Acanthomorphata</taxon>
        <taxon>Ovalentaria</taxon>
        <taxon>Atherinomorphae</taxon>
        <taxon>Cyprinodontiformes</taxon>
        <taxon>Fundulidae</taxon>
        <taxon>Fundulus</taxon>
    </lineage>
</organism>
<dbReference type="SMART" id="SM00406">
    <property type="entry name" value="IGv"/>
    <property type="match status" value="1"/>
</dbReference>
<feature type="signal peptide" evidence="3">
    <location>
        <begin position="1"/>
        <end position="19"/>
    </location>
</feature>
<dbReference type="GO" id="GO:0005886">
    <property type="term" value="C:plasma membrane"/>
    <property type="evidence" value="ECO:0007669"/>
    <property type="project" value="TreeGrafter"/>
</dbReference>
<evidence type="ECO:0000256" key="3">
    <source>
        <dbReference type="SAM" id="SignalP"/>
    </source>
</evidence>
<dbReference type="AlphaFoldDB" id="A0A3Q2QKA7"/>
<dbReference type="InterPro" id="IPR013106">
    <property type="entry name" value="Ig_V-set"/>
</dbReference>
<keyword evidence="2" id="KW-0391">Immunity</keyword>